<accession>A0A2G9YRU2</accession>
<dbReference type="Pfam" id="PF19044">
    <property type="entry name" value="P-loop_TraG"/>
    <property type="match status" value="1"/>
</dbReference>
<dbReference type="CDD" id="cd01127">
    <property type="entry name" value="TrwB_TraG_TraD_VirD4"/>
    <property type="match status" value="1"/>
</dbReference>
<sequence length="742" mass="82853">MANPIGEFIEEKAMAELLQKGVSNVLDLIAPAALKITPNFVQMGDLYLKTLFVYTYPEYVQTNWLSPIVNYDIAADISMFIYPMESAVMMKQLRKKAAQLESSAAIEKEKGLVRNPELESAIENVETLRDTLQKGSSRLFQYGLYFTIYAKSLEEMDVVVKQIESTLGGLLIYTKQALLQMEQGFISSLPLCIDQLQILRNLDTASLSASFPFISSELSTGEGILYGINRHNNSLILFDRFSLENANSVVFAKAGAGKSYGVKLEILRSLMFDTNVIVLDPENEYLPLVEAVGGVNFHLSLKSDQRINPFDLPQKLEEGETGEEVLRSTIISVKGLLRLLLGNITPEEDSLLDKALFETYAIKDITSDPASFKNQPPLLSDFENILQNISGAESLVIRLKKYTEGTFAGLLNKPTNCKIDNKFTVFSIRDLEEELRPIGMYLILNYIWNEVRKELRKRILVIDEAWWLMQYEDSARFLYGFAKRARKYYLGLTIITQDVEDFLASSKGRAVINNSSLQILLKQSTAAIDKIAEVFHLTEGEKFLLLEADIGEGLFFAGQNHVAIKIIASPDEDQLISTSPKEILERETATAQQTASAPIAPAEENPAEEGPAPPQAQTIQAQEPEPNITEEQPVSEEPAQTQTPTEPQPAQSPEPNVIEQPAEDEPARTPPQPQQQQEAPQPPMPQEEMQPVESPQPTPTPAQPQTDKPQQEASADDNTFQPIPINNQEEQTEEMPVKQVEV</sequence>
<dbReference type="Gene3D" id="3.40.50.300">
    <property type="entry name" value="P-loop containing nucleotide triphosphate hydrolases"/>
    <property type="match status" value="1"/>
</dbReference>
<name>A0A2G9YRU2_9BACT</name>
<evidence type="ECO:0000313" key="6">
    <source>
        <dbReference type="Proteomes" id="UP000231567"/>
    </source>
</evidence>
<dbReference type="PANTHER" id="PTHR30121:SF6">
    <property type="entry name" value="SLR6007 PROTEIN"/>
    <property type="match status" value="1"/>
</dbReference>
<dbReference type="GO" id="GO:0005524">
    <property type="term" value="F:ATP binding"/>
    <property type="evidence" value="ECO:0007669"/>
    <property type="project" value="InterPro"/>
</dbReference>
<evidence type="ECO:0000259" key="3">
    <source>
        <dbReference type="Pfam" id="PF03135"/>
    </source>
</evidence>
<comment type="caution">
    <text evidence="5">The sequence shown here is derived from an EMBL/GenBank/DDBJ whole genome shotgun (WGS) entry which is preliminary data.</text>
</comment>
<feature type="compositionally biased region" description="Low complexity" evidence="2">
    <location>
        <begin position="595"/>
        <end position="626"/>
    </location>
</feature>
<feature type="compositionally biased region" description="Low complexity" evidence="2">
    <location>
        <begin position="635"/>
        <end position="645"/>
    </location>
</feature>
<dbReference type="InterPro" id="IPR027417">
    <property type="entry name" value="P-loop_NTPase"/>
</dbReference>
<feature type="domain" description="TraG P-loop" evidence="4">
    <location>
        <begin position="243"/>
        <end position="547"/>
    </location>
</feature>
<dbReference type="InterPro" id="IPR051162">
    <property type="entry name" value="T4SS_component"/>
</dbReference>
<dbReference type="AlphaFoldDB" id="A0A2G9YRU2"/>
<dbReference type="Proteomes" id="UP000231567">
    <property type="component" value="Unassembled WGS sequence"/>
</dbReference>
<evidence type="ECO:0000256" key="2">
    <source>
        <dbReference type="SAM" id="MobiDB-lite"/>
    </source>
</evidence>
<protein>
    <submittedName>
        <fullName evidence="5">Conjugal transfer protein TraC</fullName>
    </submittedName>
</protein>
<dbReference type="InterPro" id="IPR043964">
    <property type="entry name" value="P-loop_TraG"/>
</dbReference>
<evidence type="ECO:0000259" key="4">
    <source>
        <dbReference type="Pfam" id="PF19044"/>
    </source>
</evidence>
<dbReference type="SUPFAM" id="SSF52540">
    <property type="entry name" value="P-loop containing nucleoside triphosphate hydrolases"/>
    <property type="match status" value="1"/>
</dbReference>
<feature type="region of interest" description="Disordered" evidence="2">
    <location>
        <begin position="585"/>
        <end position="742"/>
    </location>
</feature>
<dbReference type="Gene3D" id="1.10.8.730">
    <property type="match status" value="1"/>
</dbReference>
<dbReference type="EMBL" id="PCRM01000042">
    <property type="protein sequence ID" value="PIP21413.1"/>
    <property type="molecule type" value="Genomic_DNA"/>
</dbReference>
<feature type="domain" description="CagE TrbE VirB component of type IV transporter system central" evidence="3">
    <location>
        <begin position="55"/>
        <end position="191"/>
    </location>
</feature>
<gene>
    <name evidence="5" type="ORF">COX39_03140</name>
</gene>
<evidence type="ECO:0000256" key="1">
    <source>
        <dbReference type="ARBA" id="ARBA00006512"/>
    </source>
</evidence>
<organism evidence="5 6">
    <name type="scientific">Candidatus Nealsonbacteria bacterium CG23_combo_of_CG06-09_8_20_14_all_40_13</name>
    <dbReference type="NCBI Taxonomy" id="1974724"/>
    <lineage>
        <taxon>Bacteria</taxon>
        <taxon>Candidatus Nealsoniibacteriota</taxon>
    </lineage>
</organism>
<dbReference type="PANTHER" id="PTHR30121">
    <property type="entry name" value="UNCHARACTERIZED PROTEIN YJGR-RELATED"/>
    <property type="match status" value="1"/>
</dbReference>
<reference evidence="5 6" key="1">
    <citation type="submission" date="2017-09" db="EMBL/GenBank/DDBJ databases">
        <title>Depth-based differentiation of microbial function through sediment-hosted aquifers and enrichment of novel symbionts in the deep terrestrial subsurface.</title>
        <authorList>
            <person name="Probst A.J."/>
            <person name="Ladd B."/>
            <person name="Jarett J.K."/>
            <person name="Geller-Mcgrath D.E."/>
            <person name="Sieber C.M."/>
            <person name="Emerson J.B."/>
            <person name="Anantharaman K."/>
            <person name="Thomas B.C."/>
            <person name="Malmstrom R."/>
            <person name="Stieglmeier M."/>
            <person name="Klingl A."/>
            <person name="Woyke T."/>
            <person name="Ryan C.M."/>
            <person name="Banfield J.F."/>
        </authorList>
    </citation>
    <scope>NUCLEOTIDE SEQUENCE [LARGE SCALE GENOMIC DNA]</scope>
    <source>
        <strain evidence="5">CG23_combo_of_CG06-09_8_20_14_all_40_13</strain>
    </source>
</reference>
<evidence type="ECO:0000313" key="5">
    <source>
        <dbReference type="EMBL" id="PIP21413.1"/>
    </source>
</evidence>
<dbReference type="NCBIfam" id="NF045971">
    <property type="entry name" value="conju_CD1110"/>
    <property type="match status" value="1"/>
</dbReference>
<dbReference type="InterPro" id="IPR018145">
    <property type="entry name" value="CagE_TrbE_VirB_cntrl_dom"/>
</dbReference>
<comment type="similarity">
    <text evidence="1">Belongs to the TrbE/VirB4 family.</text>
</comment>
<feature type="compositionally biased region" description="Polar residues" evidence="2">
    <location>
        <begin position="712"/>
        <end position="729"/>
    </location>
</feature>
<proteinExistence type="inferred from homology"/>
<dbReference type="Pfam" id="PF03135">
    <property type="entry name" value="CagE_TrbE_VirB"/>
    <property type="match status" value="1"/>
</dbReference>